<name>A0A3E4E5D1_9FIRM</name>
<protein>
    <recommendedName>
        <fullName evidence="1">DUF6487 domain-containing protein</fullName>
    </recommendedName>
</protein>
<evidence type="ECO:0000313" key="2">
    <source>
        <dbReference type="EMBL" id="RGI65801.1"/>
    </source>
</evidence>
<evidence type="ECO:0000313" key="7">
    <source>
        <dbReference type="Proteomes" id="UP000260642"/>
    </source>
</evidence>
<dbReference type="EMBL" id="QSHU01000057">
    <property type="protein sequence ID" value="RHC33477.1"/>
    <property type="molecule type" value="Genomic_DNA"/>
</dbReference>
<dbReference type="AlphaFoldDB" id="A0A3E4E5D1"/>
<evidence type="ECO:0000313" key="3">
    <source>
        <dbReference type="EMBL" id="RGU25035.1"/>
    </source>
</evidence>
<dbReference type="EMBL" id="QRKN01000003">
    <property type="protein sequence ID" value="RHI23638.1"/>
    <property type="molecule type" value="Genomic_DNA"/>
</dbReference>
<comment type="caution">
    <text evidence="2">The sequence shown here is derived from an EMBL/GenBank/DDBJ whole genome shotgun (WGS) entry which is preliminary data.</text>
</comment>
<evidence type="ECO:0000313" key="5">
    <source>
        <dbReference type="EMBL" id="RHE30347.1"/>
    </source>
</evidence>
<gene>
    <name evidence="6" type="ORF">DW172_06055</name>
    <name evidence="5" type="ORF">DW753_14230</name>
    <name evidence="4" type="ORF">DW848_16780</name>
    <name evidence="3" type="ORF">DWW89_07530</name>
    <name evidence="2" type="ORF">DXD95_13755</name>
</gene>
<organism evidence="2 7">
    <name type="scientific">Agathobacter rectalis</name>
    <dbReference type="NCBI Taxonomy" id="39491"/>
    <lineage>
        <taxon>Bacteria</taxon>
        <taxon>Bacillati</taxon>
        <taxon>Bacillota</taxon>
        <taxon>Clostridia</taxon>
        <taxon>Lachnospirales</taxon>
        <taxon>Lachnospiraceae</taxon>
        <taxon>Agathobacter</taxon>
    </lineage>
</organism>
<proteinExistence type="predicted"/>
<dbReference type="EMBL" id="QRXR01000010">
    <property type="protein sequence ID" value="RGU25035.1"/>
    <property type="molecule type" value="Genomic_DNA"/>
</dbReference>
<evidence type="ECO:0000313" key="11">
    <source>
        <dbReference type="Proteomes" id="UP000286104"/>
    </source>
</evidence>
<dbReference type="EMBL" id="QSOB01000034">
    <property type="protein sequence ID" value="RGI65801.1"/>
    <property type="molecule type" value="Genomic_DNA"/>
</dbReference>
<reference evidence="7 8" key="1">
    <citation type="submission" date="2018-08" db="EMBL/GenBank/DDBJ databases">
        <title>A genome reference for cultivated species of the human gut microbiota.</title>
        <authorList>
            <person name="Zou Y."/>
            <person name="Xue W."/>
            <person name="Luo G."/>
        </authorList>
    </citation>
    <scope>NUCLEOTIDE SEQUENCE [LARGE SCALE GENOMIC DNA]</scope>
    <source>
        <strain evidence="3 8">AF17-27</strain>
        <strain evidence="6 10">AM16-11</strain>
        <strain evidence="5 9">AM29-10</strain>
        <strain evidence="4 11">AM36-3AA</strain>
        <strain evidence="2 7">TM10-3</strain>
    </source>
</reference>
<evidence type="ECO:0000313" key="8">
    <source>
        <dbReference type="Proteomes" id="UP000283765"/>
    </source>
</evidence>
<sequence>MVCTKCGKEMRKGYLFASKDGAFSFANEVPGVFEKADKADGFIEITSLKPGHRTSIAAECCEECRMLVIGY</sequence>
<dbReference type="Proteomes" id="UP000260642">
    <property type="component" value="Unassembled WGS sequence"/>
</dbReference>
<dbReference type="EMBL" id="QSKC01000028">
    <property type="protein sequence ID" value="RHE30347.1"/>
    <property type="molecule type" value="Genomic_DNA"/>
</dbReference>
<feature type="domain" description="DUF6487" evidence="1">
    <location>
        <begin position="3"/>
        <end position="70"/>
    </location>
</feature>
<dbReference type="Proteomes" id="UP000286104">
    <property type="component" value="Unassembled WGS sequence"/>
</dbReference>
<evidence type="ECO:0000313" key="6">
    <source>
        <dbReference type="EMBL" id="RHI23638.1"/>
    </source>
</evidence>
<evidence type="ECO:0000313" key="4">
    <source>
        <dbReference type="EMBL" id="RHC33477.1"/>
    </source>
</evidence>
<dbReference type="Pfam" id="PF20097">
    <property type="entry name" value="DUF6487"/>
    <property type="match status" value="1"/>
</dbReference>
<evidence type="ECO:0000313" key="9">
    <source>
        <dbReference type="Proteomes" id="UP000285290"/>
    </source>
</evidence>
<dbReference type="Proteomes" id="UP000283765">
    <property type="component" value="Unassembled WGS sequence"/>
</dbReference>
<dbReference type="Proteomes" id="UP000285865">
    <property type="component" value="Unassembled WGS sequence"/>
</dbReference>
<accession>A0A3E4E5D1</accession>
<dbReference type="Proteomes" id="UP000285290">
    <property type="component" value="Unassembled WGS sequence"/>
</dbReference>
<dbReference type="RefSeq" id="WP_117483103.1">
    <property type="nucleotide sequence ID" value="NZ_QRKN01000003.1"/>
</dbReference>
<dbReference type="InterPro" id="IPR045504">
    <property type="entry name" value="DUF6487"/>
</dbReference>
<evidence type="ECO:0000259" key="1">
    <source>
        <dbReference type="Pfam" id="PF20097"/>
    </source>
</evidence>
<evidence type="ECO:0000313" key="10">
    <source>
        <dbReference type="Proteomes" id="UP000285865"/>
    </source>
</evidence>